<name>A0A2C6KPK9_9APIC</name>
<evidence type="ECO:0000313" key="3">
    <source>
        <dbReference type="Proteomes" id="UP000221165"/>
    </source>
</evidence>
<gene>
    <name evidence="2" type="ORF">CSUI_007764</name>
</gene>
<dbReference type="GeneID" id="94431119"/>
<evidence type="ECO:0000256" key="1">
    <source>
        <dbReference type="SAM" id="MobiDB-lite"/>
    </source>
</evidence>
<feature type="non-terminal residue" evidence="2">
    <location>
        <position position="1"/>
    </location>
</feature>
<dbReference type="Proteomes" id="UP000221165">
    <property type="component" value="Unassembled WGS sequence"/>
</dbReference>
<protein>
    <submittedName>
        <fullName evidence="2">Uncharacterized protein</fullName>
    </submittedName>
</protein>
<feature type="region of interest" description="Disordered" evidence="1">
    <location>
        <begin position="78"/>
        <end position="115"/>
    </location>
</feature>
<dbReference type="VEuPathDB" id="ToxoDB:CSUI_007764"/>
<feature type="compositionally biased region" description="Basic and acidic residues" evidence="1">
    <location>
        <begin position="105"/>
        <end position="115"/>
    </location>
</feature>
<organism evidence="2 3">
    <name type="scientific">Cystoisospora suis</name>
    <dbReference type="NCBI Taxonomy" id="483139"/>
    <lineage>
        <taxon>Eukaryota</taxon>
        <taxon>Sar</taxon>
        <taxon>Alveolata</taxon>
        <taxon>Apicomplexa</taxon>
        <taxon>Conoidasida</taxon>
        <taxon>Coccidia</taxon>
        <taxon>Eucoccidiorida</taxon>
        <taxon>Eimeriorina</taxon>
        <taxon>Sarcocystidae</taxon>
        <taxon>Cystoisospora</taxon>
    </lineage>
</organism>
<reference evidence="2 3" key="1">
    <citation type="journal article" date="2017" name="Int. J. Parasitol.">
        <title>The genome of the protozoan parasite Cystoisospora suis and a reverse vaccinology approach to identify vaccine candidates.</title>
        <authorList>
            <person name="Palmieri N."/>
            <person name="Shrestha A."/>
            <person name="Ruttkowski B."/>
            <person name="Beck T."/>
            <person name="Vogl C."/>
            <person name="Tomley F."/>
            <person name="Blake D.P."/>
            <person name="Joachim A."/>
        </authorList>
    </citation>
    <scope>NUCLEOTIDE SEQUENCE [LARGE SCALE GENOMIC DNA]</scope>
    <source>
        <strain evidence="2 3">Wien I</strain>
    </source>
</reference>
<accession>A0A2C6KPK9</accession>
<comment type="caution">
    <text evidence="2">The sequence shown here is derived from an EMBL/GenBank/DDBJ whole genome shotgun (WGS) entry which is preliminary data.</text>
</comment>
<proteinExistence type="predicted"/>
<evidence type="ECO:0000313" key="2">
    <source>
        <dbReference type="EMBL" id="PHJ18414.1"/>
    </source>
</evidence>
<keyword evidence="3" id="KW-1185">Reference proteome</keyword>
<dbReference type="AlphaFoldDB" id="A0A2C6KPK9"/>
<dbReference type="EMBL" id="MIGC01004168">
    <property type="protein sequence ID" value="PHJ18414.1"/>
    <property type="molecule type" value="Genomic_DNA"/>
</dbReference>
<dbReference type="RefSeq" id="XP_067920121.1">
    <property type="nucleotide sequence ID" value="XM_068067908.1"/>
</dbReference>
<sequence length="115" mass="12450">KNINAFGFGDITRNDFDIARDGLNATSRVSSPIQFTAPLRGLPVAKAQSRSHSFKRRQASIFSCEILCEEFSKVPSKSVTTKRMQGGETHEGGAFPSSSEVGGMLKREGEKKGGK</sequence>